<reference evidence="2" key="1">
    <citation type="submission" date="2014-09" db="EMBL/GenBank/DDBJ databases">
        <authorList>
            <person name="Mudge J."/>
            <person name="Ramaraj T."/>
            <person name="Lindquist I.E."/>
            <person name="Bharti A.K."/>
            <person name="Sundararajan A."/>
            <person name="Cameron C.T."/>
            <person name="Woodward J.E."/>
            <person name="May G.D."/>
            <person name="Brubaker C."/>
            <person name="Broadhvest J."/>
            <person name="Wilkins T.A."/>
        </authorList>
    </citation>
    <scope>NUCLEOTIDE SEQUENCE</scope>
    <source>
        <strain evidence="2">cv. AKA8401</strain>
    </source>
</reference>
<protein>
    <submittedName>
        <fullName evidence="1">Uncharacterized protein</fullName>
    </submittedName>
</protein>
<dbReference type="AlphaFoldDB" id="A0A0B0P4S8"/>
<dbReference type="EMBL" id="KN419463">
    <property type="protein sequence ID" value="KHG21733.1"/>
    <property type="molecule type" value="Genomic_DNA"/>
</dbReference>
<organism evidence="1 2">
    <name type="scientific">Gossypium arboreum</name>
    <name type="common">Tree cotton</name>
    <name type="synonym">Gossypium nanking</name>
    <dbReference type="NCBI Taxonomy" id="29729"/>
    <lineage>
        <taxon>Eukaryota</taxon>
        <taxon>Viridiplantae</taxon>
        <taxon>Streptophyta</taxon>
        <taxon>Embryophyta</taxon>
        <taxon>Tracheophyta</taxon>
        <taxon>Spermatophyta</taxon>
        <taxon>Magnoliopsida</taxon>
        <taxon>eudicotyledons</taxon>
        <taxon>Gunneridae</taxon>
        <taxon>Pentapetalae</taxon>
        <taxon>rosids</taxon>
        <taxon>malvids</taxon>
        <taxon>Malvales</taxon>
        <taxon>Malvaceae</taxon>
        <taxon>Malvoideae</taxon>
        <taxon>Gossypium</taxon>
    </lineage>
</organism>
<accession>A0A0B0P4S8</accession>
<evidence type="ECO:0000313" key="1">
    <source>
        <dbReference type="EMBL" id="KHG21733.1"/>
    </source>
</evidence>
<dbReference type="Proteomes" id="UP000032142">
    <property type="component" value="Unassembled WGS sequence"/>
</dbReference>
<name>A0A0B0P4S8_GOSAR</name>
<gene>
    <name evidence="1" type="ORF">F383_28410</name>
</gene>
<sequence length="26" mass="2835">MWIWLVNPSCPTPAMVSGSGCYIHGQ</sequence>
<keyword evidence="2" id="KW-1185">Reference proteome</keyword>
<evidence type="ECO:0000313" key="2">
    <source>
        <dbReference type="Proteomes" id="UP000032142"/>
    </source>
</evidence>
<proteinExistence type="predicted"/>